<feature type="compositionally biased region" description="Basic residues" evidence="1">
    <location>
        <begin position="83"/>
        <end position="92"/>
    </location>
</feature>
<feature type="compositionally biased region" description="Basic residues" evidence="1">
    <location>
        <begin position="183"/>
        <end position="192"/>
    </location>
</feature>
<sequence>PHGPPGQGPPGPRARGQRLPARERHGAPGHLGGPGPRRAAARGARGDDAPGGLRAHGRQAAGGHPGGGREGPRARGAHDDRRPRRLRRRRHPAPGPAQGPDGADDQPRHGLGADGLPRARPRPHRLPHGVPHGDPRHGPHAPRLRPLRALGRRAAHPPDRRPRGRPAGRGDRELLLPAPGARRALRLPHRPGLRGDDRRRERARRRPRRQRGAREAPDEHPLLHGRRARAPHPGAAHVARPGDGVPARGRVRRGHPAPRAPAQGGAGGHGAGEARAQGEGRGAGPPL</sequence>
<name>A0A6J4TIE4_9ACTN</name>
<feature type="non-terminal residue" evidence="2">
    <location>
        <position position="287"/>
    </location>
</feature>
<feature type="region of interest" description="Disordered" evidence="1">
    <location>
        <begin position="1"/>
        <end position="287"/>
    </location>
</feature>
<protein>
    <submittedName>
        <fullName evidence="2">GTP-binding protein TypA/BipA</fullName>
    </submittedName>
</protein>
<evidence type="ECO:0000313" key="2">
    <source>
        <dbReference type="EMBL" id="CAA9522818.1"/>
    </source>
</evidence>
<dbReference type="EMBL" id="CADCVO010000551">
    <property type="protein sequence ID" value="CAA9522818.1"/>
    <property type="molecule type" value="Genomic_DNA"/>
</dbReference>
<evidence type="ECO:0000256" key="1">
    <source>
        <dbReference type="SAM" id="MobiDB-lite"/>
    </source>
</evidence>
<feature type="non-terminal residue" evidence="2">
    <location>
        <position position="1"/>
    </location>
</feature>
<accession>A0A6J4TIE4</accession>
<feature type="compositionally biased region" description="Low complexity" evidence="1">
    <location>
        <begin position="50"/>
        <end position="62"/>
    </location>
</feature>
<proteinExistence type="predicted"/>
<gene>
    <name evidence="2" type="ORF">AVDCRST_MAG13-3476</name>
</gene>
<feature type="compositionally biased region" description="Basic residues" evidence="1">
    <location>
        <begin position="201"/>
        <end position="211"/>
    </location>
</feature>
<feature type="compositionally biased region" description="Low complexity" evidence="1">
    <location>
        <begin position="231"/>
        <end position="248"/>
    </location>
</feature>
<feature type="compositionally biased region" description="Basic and acidic residues" evidence="1">
    <location>
        <begin position="70"/>
        <end position="82"/>
    </location>
</feature>
<feature type="compositionally biased region" description="Basic residues" evidence="1">
    <location>
        <begin position="138"/>
        <end position="155"/>
    </location>
</feature>
<feature type="compositionally biased region" description="Pro residues" evidence="1">
    <location>
        <begin position="1"/>
        <end position="12"/>
    </location>
</feature>
<dbReference type="AlphaFoldDB" id="A0A6J4TIE4"/>
<feature type="compositionally biased region" description="Basic and acidic residues" evidence="1">
    <location>
        <begin position="212"/>
        <end position="222"/>
    </location>
</feature>
<organism evidence="2">
    <name type="scientific">uncultured Solirubrobacteraceae bacterium</name>
    <dbReference type="NCBI Taxonomy" id="1162706"/>
    <lineage>
        <taxon>Bacteria</taxon>
        <taxon>Bacillati</taxon>
        <taxon>Actinomycetota</taxon>
        <taxon>Thermoleophilia</taxon>
        <taxon>Solirubrobacterales</taxon>
        <taxon>Solirubrobacteraceae</taxon>
        <taxon>environmental samples</taxon>
    </lineage>
</organism>
<reference evidence="2" key="1">
    <citation type="submission" date="2020-02" db="EMBL/GenBank/DDBJ databases">
        <authorList>
            <person name="Meier V. D."/>
        </authorList>
    </citation>
    <scope>NUCLEOTIDE SEQUENCE</scope>
    <source>
        <strain evidence="2">AVDCRST_MAG13</strain>
    </source>
</reference>